<dbReference type="OrthoDB" id="3405989at2"/>
<reference evidence="2 3" key="1">
    <citation type="submission" date="2016-10" db="EMBL/GenBank/DDBJ databases">
        <authorList>
            <person name="de Groot N.N."/>
        </authorList>
    </citation>
    <scope>NUCLEOTIDE SEQUENCE [LARGE SCALE GENOMIC DNA]</scope>
    <source>
        <strain evidence="2 3">DSM 21741</strain>
    </source>
</reference>
<keyword evidence="3" id="KW-1185">Reference proteome</keyword>
<accession>A0A1H2A1A2</accession>
<dbReference type="STRING" id="546871.SAMN04488543_4123"/>
<dbReference type="RefSeq" id="WP_091415622.1">
    <property type="nucleotide sequence ID" value="NZ_LT629749.1"/>
</dbReference>
<evidence type="ECO:0000256" key="1">
    <source>
        <dbReference type="SAM" id="Phobius"/>
    </source>
</evidence>
<evidence type="ECO:0008006" key="4">
    <source>
        <dbReference type="Google" id="ProtNLM"/>
    </source>
</evidence>
<evidence type="ECO:0000313" key="2">
    <source>
        <dbReference type="EMBL" id="SDT39276.1"/>
    </source>
</evidence>
<dbReference type="AlphaFoldDB" id="A0A1H2A1A2"/>
<gene>
    <name evidence="2" type="ORF">SAMN04488543_4123</name>
</gene>
<evidence type="ECO:0000313" key="3">
    <source>
        <dbReference type="Proteomes" id="UP000199092"/>
    </source>
</evidence>
<keyword evidence="1" id="KW-1133">Transmembrane helix</keyword>
<keyword evidence="1" id="KW-0812">Transmembrane</keyword>
<name>A0A1H2A1A2_9ACTN</name>
<dbReference type="Proteomes" id="UP000199092">
    <property type="component" value="Chromosome I"/>
</dbReference>
<keyword evidence="1" id="KW-0472">Membrane</keyword>
<protein>
    <recommendedName>
        <fullName evidence="4">DUF1772 domain-containing protein</fullName>
    </recommendedName>
</protein>
<dbReference type="EMBL" id="LT629749">
    <property type="protein sequence ID" value="SDT39276.1"/>
    <property type="molecule type" value="Genomic_DNA"/>
</dbReference>
<feature type="transmembrane region" description="Helical" evidence="1">
    <location>
        <begin position="77"/>
        <end position="100"/>
    </location>
</feature>
<organism evidence="2 3">
    <name type="scientific">Friedmanniella luteola</name>
    <dbReference type="NCBI Taxonomy" id="546871"/>
    <lineage>
        <taxon>Bacteria</taxon>
        <taxon>Bacillati</taxon>
        <taxon>Actinomycetota</taxon>
        <taxon>Actinomycetes</taxon>
        <taxon>Propionibacteriales</taxon>
        <taxon>Nocardioidaceae</taxon>
        <taxon>Friedmanniella</taxon>
    </lineage>
</organism>
<feature type="transmembrane region" description="Helical" evidence="1">
    <location>
        <begin position="53"/>
        <end position="71"/>
    </location>
</feature>
<feature type="transmembrane region" description="Helical" evidence="1">
    <location>
        <begin position="121"/>
        <end position="138"/>
    </location>
</feature>
<feature type="transmembrane region" description="Helical" evidence="1">
    <location>
        <begin position="6"/>
        <end position="32"/>
    </location>
</feature>
<sequence length="139" mass="13728">MTTAPWAVALLAATALHAGFQLTVTVLVYPVLAATPAAAWSGAHQRHARRITPLVGLVYLAVLVASAGALLTAPGPAVRVAVAATAVALGLTAGVAAPLHGRLGAGRDAALLRRLLRADRLRSLAAVLALAAAAVAAAG</sequence>
<proteinExistence type="predicted"/>